<dbReference type="Proteomes" id="UP000887576">
    <property type="component" value="Unplaced"/>
</dbReference>
<proteinExistence type="predicted"/>
<reference evidence="2" key="1">
    <citation type="submission" date="2022-11" db="UniProtKB">
        <authorList>
            <consortium name="WormBaseParasite"/>
        </authorList>
    </citation>
    <scope>IDENTIFICATION</scope>
</reference>
<organism evidence="1 2">
    <name type="scientific">Panagrolaimus sp. JU765</name>
    <dbReference type="NCBI Taxonomy" id="591449"/>
    <lineage>
        <taxon>Eukaryota</taxon>
        <taxon>Metazoa</taxon>
        <taxon>Ecdysozoa</taxon>
        <taxon>Nematoda</taxon>
        <taxon>Chromadorea</taxon>
        <taxon>Rhabditida</taxon>
        <taxon>Tylenchina</taxon>
        <taxon>Panagrolaimomorpha</taxon>
        <taxon>Panagrolaimoidea</taxon>
        <taxon>Panagrolaimidae</taxon>
        <taxon>Panagrolaimus</taxon>
    </lineage>
</organism>
<protein>
    <submittedName>
        <fullName evidence="2">Hexosyltransferase</fullName>
    </submittedName>
</protein>
<dbReference type="WBParaSite" id="JU765_v2.g13559.t1">
    <property type="protein sequence ID" value="JU765_v2.g13559.t1"/>
    <property type="gene ID" value="JU765_v2.g13559"/>
</dbReference>
<accession>A0AC34Q6S9</accession>
<name>A0AC34Q6S9_9BILA</name>
<sequence length="149" mass="17825">MEVCTKESVIIAVLSGPDKFMRRKWVRKLWSNQKLDSQIILFFVGKSQDVEIQKKVEQESEKFNDLVVVDFFDSYKNLSIKMYTVLKWSQIYCPEAKYLLRTIDDCIVDLPNFDLFIKREIQKNDPQTKKIYGNIYEYPPVIRDPENKW</sequence>
<evidence type="ECO:0000313" key="1">
    <source>
        <dbReference type="Proteomes" id="UP000887576"/>
    </source>
</evidence>
<evidence type="ECO:0000313" key="2">
    <source>
        <dbReference type="WBParaSite" id="JU765_v2.g13559.t1"/>
    </source>
</evidence>